<evidence type="ECO:0000256" key="1">
    <source>
        <dbReference type="SAM" id="Phobius"/>
    </source>
</evidence>
<proteinExistence type="predicted"/>
<dbReference type="Proteomes" id="UP000555564">
    <property type="component" value="Unassembled WGS sequence"/>
</dbReference>
<comment type="caution">
    <text evidence="2">The sequence shown here is derived from an EMBL/GenBank/DDBJ whole genome shotgun (WGS) entry which is preliminary data.</text>
</comment>
<evidence type="ECO:0000313" key="2">
    <source>
        <dbReference type="EMBL" id="MBB6476951.1"/>
    </source>
</evidence>
<dbReference type="RefSeq" id="WP_184987323.1">
    <property type="nucleotide sequence ID" value="NZ_BAAALO010000006.1"/>
</dbReference>
<accession>A0A7X0IKN9</accession>
<evidence type="ECO:0000313" key="3">
    <source>
        <dbReference type="Proteomes" id="UP000555564"/>
    </source>
</evidence>
<feature type="transmembrane region" description="Helical" evidence="1">
    <location>
        <begin position="12"/>
        <end position="32"/>
    </location>
</feature>
<dbReference type="AlphaFoldDB" id="A0A7X0IKN9"/>
<keyword evidence="1" id="KW-0472">Membrane</keyword>
<dbReference type="EMBL" id="JACHIU010000001">
    <property type="protein sequence ID" value="MBB6476951.1"/>
    <property type="molecule type" value="Genomic_DNA"/>
</dbReference>
<keyword evidence="1" id="KW-0812">Transmembrane</keyword>
<keyword evidence="1" id="KW-1133">Transmembrane helix</keyword>
<sequence>MYGWLWRVIPGGAVVKTLVTLVLAVLAMALLWKVVFPMLEPYVVVDRGVVGG</sequence>
<organism evidence="2 3">
    <name type="scientific">Sphaerisporangium rubeum</name>
    <dbReference type="NCBI Taxonomy" id="321317"/>
    <lineage>
        <taxon>Bacteria</taxon>
        <taxon>Bacillati</taxon>
        <taxon>Actinomycetota</taxon>
        <taxon>Actinomycetes</taxon>
        <taxon>Streptosporangiales</taxon>
        <taxon>Streptosporangiaceae</taxon>
        <taxon>Sphaerisporangium</taxon>
    </lineage>
</organism>
<name>A0A7X0IKN9_9ACTN</name>
<keyword evidence="3" id="KW-1185">Reference proteome</keyword>
<reference evidence="2 3" key="1">
    <citation type="submission" date="2020-08" db="EMBL/GenBank/DDBJ databases">
        <title>Sequencing the genomes of 1000 actinobacteria strains.</title>
        <authorList>
            <person name="Klenk H.-P."/>
        </authorList>
    </citation>
    <scope>NUCLEOTIDE SEQUENCE [LARGE SCALE GENOMIC DNA]</scope>
    <source>
        <strain evidence="2 3">DSM 44936</strain>
    </source>
</reference>
<protein>
    <submittedName>
        <fullName evidence="2">Uncharacterized protein</fullName>
    </submittedName>
</protein>
<gene>
    <name evidence="2" type="ORF">BJ992_006382</name>
</gene>